<feature type="coiled-coil region" evidence="1">
    <location>
        <begin position="418"/>
        <end position="572"/>
    </location>
</feature>
<dbReference type="PANTHER" id="PTHR47491">
    <property type="entry name" value="CAP-GLY DOMAIN LINKER"/>
    <property type="match status" value="1"/>
</dbReference>
<organism evidence="4 5">
    <name type="scientific">Salix brachista</name>
    <dbReference type="NCBI Taxonomy" id="2182728"/>
    <lineage>
        <taxon>Eukaryota</taxon>
        <taxon>Viridiplantae</taxon>
        <taxon>Streptophyta</taxon>
        <taxon>Embryophyta</taxon>
        <taxon>Tracheophyta</taxon>
        <taxon>Spermatophyta</taxon>
        <taxon>Magnoliopsida</taxon>
        <taxon>eudicotyledons</taxon>
        <taxon>Gunneridae</taxon>
        <taxon>Pentapetalae</taxon>
        <taxon>rosids</taxon>
        <taxon>fabids</taxon>
        <taxon>Malpighiales</taxon>
        <taxon>Salicaceae</taxon>
        <taxon>Saliceae</taxon>
        <taxon>Salix</taxon>
    </lineage>
</organism>
<feature type="region of interest" description="Disordered" evidence="2">
    <location>
        <begin position="63"/>
        <end position="129"/>
    </location>
</feature>
<feature type="domain" description="DUF7653" evidence="3">
    <location>
        <begin position="620"/>
        <end position="752"/>
    </location>
</feature>
<evidence type="ECO:0000259" key="3">
    <source>
        <dbReference type="Pfam" id="PF24670"/>
    </source>
</evidence>
<feature type="coiled-coil region" evidence="1">
    <location>
        <begin position="792"/>
        <end position="861"/>
    </location>
</feature>
<feature type="region of interest" description="Disordered" evidence="2">
    <location>
        <begin position="299"/>
        <end position="318"/>
    </location>
</feature>
<gene>
    <name evidence="4" type="ORF">DKX38_012320</name>
</gene>
<feature type="compositionally biased region" description="Low complexity" evidence="2">
    <location>
        <begin position="145"/>
        <end position="165"/>
    </location>
</feature>
<dbReference type="InterPro" id="IPR056070">
    <property type="entry name" value="DUF7653"/>
</dbReference>
<dbReference type="EMBL" id="VDCV01000008">
    <property type="protein sequence ID" value="KAB5544208.1"/>
    <property type="molecule type" value="Genomic_DNA"/>
</dbReference>
<dbReference type="PANTHER" id="PTHR47491:SF5">
    <property type="entry name" value="CAP-GLY DOMAIN LINKER"/>
    <property type="match status" value="1"/>
</dbReference>
<feature type="compositionally biased region" description="Low complexity" evidence="2">
    <location>
        <begin position="9"/>
        <end position="25"/>
    </location>
</feature>
<evidence type="ECO:0000256" key="2">
    <source>
        <dbReference type="SAM" id="MobiDB-lite"/>
    </source>
</evidence>
<evidence type="ECO:0000313" key="4">
    <source>
        <dbReference type="EMBL" id="KAB5544208.1"/>
    </source>
</evidence>
<feature type="region of interest" description="Disordered" evidence="2">
    <location>
        <begin position="145"/>
        <end position="228"/>
    </location>
</feature>
<dbReference type="Proteomes" id="UP000326939">
    <property type="component" value="Chromosome 8"/>
</dbReference>
<sequence>MKKLFFFRSSSSNAGNNNTSSPPSADKQVYWEAPFQGKPNNHDDDNAQCDFLILRGLLSKSGKQAYDNQSTSNSLGLRRSRSLSSTTYLDDGKGNFSCIDQAKTPSSSSGAHQQHDHSSRRNNLFPERRAKTKQFEVAATGLERSGYSNSHHDSSGNSTSSNVSSKVVDRYIDGEQQQEMSQPKNSSQRSFIGSRNADGRLPPRVQYAAPTSPMDNIKDKPRSHSFREYGGTRQKFSSRDWVDKGYGHESPRKLAKNVLERLSLGRSYPKPRTKELACDIPITIEDVYGGSKNSCMDVPAQKSFSPEEPRETNKGYNGDDFSVYQKSNYFLGDELGDMNSVSSEDMVDVKLQHRSKEAEERVVLLSEELEQEGLLQDSRFDAPLLMQTIQSLTEDKLSLAIEVSGLLKSRIADRNSAKEGFRLANEEWEARNRRLEKEKNELQTALEKELDRRSSDWSLKLEKYQLEEQRLRERVRELAEHNVSLQREVSSFSEREAENKSVITYSEQQLRDLTSKVEEVSDENQHLKHNLSELQKKYAVAEEDQDCIKRNFEEKNKECKDLQKSITRLSRTCSDQEKTIEGFREKISEEIEKKPSLDKFDKNVTRLQMEQLRLTGLEMALRREVESYRLDIDSLRHENINLLKRLKCNGEEIGALNFKLDKELWTRTCCLQNQGLSMLNESTQLSSKLLEYIKGKVGSRFQEIKQGMEVLGNGLDEQFIVESDMKIQGFKRGTEGLTRSLQTISCLLKEKSNLGASKSQSPSSNVNGSEKLNHHTLEESLRFELKAETLLTSLLREKLYSKESELEQLQAEIATAVRGNDILQCEVHNSLDNLACASHQLKNLELQTLKKEENVDRLQSDLQASAKESATTRGILAKVSQERDMMWEEVKQLKEKNMLLNSEINALKKKIEALDEDILLKEGQITILKDTLGSRPFDLLGSPSCTREFLLE</sequence>
<keyword evidence="5" id="KW-1185">Reference proteome</keyword>
<accession>A0A5N5LNM0</accession>
<proteinExistence type="predicted"/>
<dbReference type="AlphaFoldDB" id="A0A5N5LNM0"/>
<feature type="compositionally biased region" description="Polar residues" evidence="2">
    <location>
        <begin position="175"/>
        <end position="193"/>
    </location>
</feature>
<keyword evidence="1" id="KW-0175">Coiled coil</keyword>
<name>A0A5N5LNM0_9ROSI</name>
<feature type="compositionally biased region" description="Polar residues" evidence="2">
    <location>
        <begin position="103"/>
        <end position="112"/>
    </location>
</feature>
<evidence type="ECO:0000313" key="5">
    <source>
        <dbReference type="Proteomes" id="UP000326939"/>
    </source>
</evidence>
<feature type="compositionally biased region" description="Low complexity" evidence="2">
    <location>
        <begin position="70"/>
        <end position="87"/>
    </location>
</feature>
<feature type="coiled-coil region" evidence="1">
    <location>
        <begin position="890"/>
        <end position="924"/>
    </location>
</feature>
<evidence type="ECO:0000256" key="1">
    <source>
        <dbReference type="SAM" id="Coils"/>
    </source>
</evidence>
<feature type="compositionally biased region" description="Basic and acidic residues" evidence="2">
    <location>
        <begin position="216"/>
        <end position="227"/>
    </location>
</feature>
<protein>
    <recommendedName>
        <fullName evidence="3">DUF7653 domain-containing protein</fullName>
    </recommendedName>
</protein>
<feature type="region of interest" description="Disordered" evidence="2">
    <location>
        <begin position="8"/>
        <end position="46"/>
    </location>
</feature>
<comment type="caution">
    <text evidence="4">The sequence shown here is derived from an EMBL/GenBank/DDBJ whole genome shotgun (WGS) entry which is preliminary data.</text>
</comment>
<dbReference type="Pfam" id="PF24670">
    <property type="entry name" value="DUF7653"/>
    <property type="match status" value="1"/>
</dbReference>
<reference evidence="5" key="1">
    <citation type="journal article" date="2019" name="Gigascience">
        <title>De novo genome assembly of the endangered Acer yangbiense, a plant species with extremely small populations endemic to Yunnan Province, China.</title>
        <authorList>
            <person name="Yang J."/>
            <person name="Wariss H.M."/>
            <person name="Tao L."/>
            <person name="Zhang R."/>
            <person name="Yun Q."/>
            <person name="Hollingsworth P."/>
            <person name="Dao Z."/>
            <person name="Luo G."/>
            <person name="Guo H."/>
            <person name="Ma Y."/>
            <person name="Sun W."/>
        </authorList>
    </citation>
    <scope>NUCLEOTIDE SEQUENCE [LARGE SCALE GENOMIC DNA]</scope>
    <source>
        <strain evidence="5">cv. br00</strain>
    </source>
</reference>